<comment type="caution">
    <text evidence="1">The sequence shown here is derived from an EMBL/GenBank/DDBJ whole genome shotgun (WGS) entry which is preliminary data.</text>
</comment>
<dbReference type="Proteomes" id="UP000299102">
    <property type="component" value="Unassembled WGS sequence"/>
</dbReference>
<evidence type="ECO:0008006" key="3">
    <source>
        <dbReference type="Google" id="ProtNLM"/>
    </source>
</evidence>
<dbReference type="GO" id="GO:0003676">
    <property type="term" value="F:nucleic acid binding"/>
    <property type="evidence" value="ECO:0007669"/>
    <property type="project" value="InterPro"/>
</dbReference>
<evidence type="ECO:0000313" key="2">
    <source>
        <dbReference type="Proteomes" id="UP000299102"/>
    </source>
</evidence>
<reference evidence="1 2" key="1">
    <citation type="journal article" date="2019" name="Commun. Biol.">
        <title>The bagworm genome reveals a unique fibroin gene that provides high tensile strength.</title>
        <authorList>
            <person name="Kono N."/>
            <person name="Nakamura H."/>
            <person name="Ohtoshi R."/>
            <person name="Tomita M."/>
            <person name="Numata K."/>
            <person name="Arakawa K."/>
        </authorList>
    </citation>
    <scope>NUCLEOTIDE SEQUENCE [LARGE SCALE GENOMIC DNA]</scope>
</reference>
<evidence type="ECO:0000313" key="1">
    <source>
        <dbReference type="EMBL" id="GBP70237.1"/>
    </source>
</evidence>
<keyword evidence="2" id="KW-1185">Reference proteome</keyword>
<dbReference type="AlphaFoldDB" id="A0A4C1Y6Q8"/>
<name>A0A4C1Y6Q8_EUMVA</name>
<dbReference type="EMBL" id="BGZK01001067">
    <property type="protein sequence ID" value="GBP70237.1"/>
    <property type="molecule type" value="Genomic_DNA"/>
</dbReference>
<accession>A0A4C1Y6Q8</accession>
<sequence>MLLQNDRSRPYTAKVVQDKIRNIGGIELQPHAAFSSDFGLSDYSLFRSMAKFFPGKKIESKGDVENGECGNPLRLSPGNVFGKVTERLLNAGQ</sequence>
<gene>
    <name evidence="1" type="ORF">EVAR_7504_1</name>
</gene>
<proteinExistence type="predicted"/>
<protein>
    <recommendedName>
        <fullName evidence="3">Histone-lysine N-methyltransferase SETMAR</fullName>
    </recommendedName>
</protein>
<organism evidence="1 2">
    <name type="scientific">Eumeta variegata</name>
    <name type="common">Bagworm moth</name>
    <name type="synonym">Eumeta japonica</name>
    <dbReference type="NCBI Taxonomy" id="151549"/>
    <lineage>
        <taxon>Eukaryota</taxon>
        <taxon>Metazoa</taxon>
        <taxon>Ecdysozoa</taxon>
        <taxon>Arthropoda</taxon>
        <taxon>Hexapoda</taxon>
        <taxon>Insecta</taxon>
        <taxon>Pterygota</taxon>
        <taxon>Neoptera</taxon>
        <taxon>Endopterygota</taxon>
        <taxon>Lepidoptera</taxon>
        <taxon>Glossata</taxon>
        <taxon>Ditrysia</taxon>
        <taxon>Tineoidea</taxon>
        <taxon>Psychidae</taxon>
        <taxon>Oiketicinae</taxon>
        <taxon>Eumeta</taxon>
    </lineage>
</organism>
<dbReference type="Gene3D" id="3.30.420.10">
    <property type="entry name" value="Ribonuclease H-like superfamily/Ribonuclease H"/>
    <property type="match status" value="1"/>
</dbReference>
<dbReference type="InterPro" id="IPR036397">
    <property type="entry name" value="RNaseH_sf"/>
</dbReference>